<dbReference type="SUPFAM" id="SSF75011">
    <property type="entry name" value="3-carboxy-cis,cis-mucoante lactonizing enzyme"/>
    <property type="match status" value="1"/>
</dbReference>
<dbReference type="Proteomes" id="UP000298327">
    <property type="component" value="Unassembled WGS sequence"/>
</dbReference>
<dbReference type="GO" id="GO:0017057">
    <property type="term" value="F:6-phosphogluconolactonase activity"/>
    <property type="evidence" value="ECO:0007669"/>
    <property type="project" value="TreeGrafter"/>
</dbReference>
<evidence type="ECO:0000256" key="1">
    <source>
        <dbReference type="ARBA" id="ARBA00005564"/>
    </source>
</evidence>
<dbReference type="InterPro" id="IPR015943">
    <property type="entry name" value="WD40/YVTN_repeat-like_dom_sf"/>
</dbReference>
<dbReference type="PANTHER" id="PTHR30344">
    <property type="entry name" value="6-PHOSPHOGLUCONOLACTONASE-RELATED"/>
    <property type="match status" value="1"/>
</dbReference>
<dbReference type="Gene3D" id="2.130.10.10">
    <property type="entry name" value="YVTN repeat-like/Quinoprotein amine dehydrogenase"/>
    <property type="match status" value="1"/>
</dbReference>
<dbReference type="InterPro" id="IPR050282">
    <property type="entry name" value="Cycloisomerase_2"/>
</dbReference>
<dbReference type="PANTHER" id="PTHR30344:SF1">
    <property type="entry name" value="6-PHOSPHOGLUCONOLACTONASE"/>
    <property type="match status" value="1"/>
</dbReference>
<organism evidence="2 3">
    <name type="scientific">Dentipellis fragilis</name>
    <dbReference type="NCBI Taxonomy" id="205917"/>
    <lineage>
        <taxon>Eukaryota</taxon>
        <taxon>Fungi</taxon>
        <taxon>Dikarya</taxon>
        <taxon>Basidiomycota</taxon>
        <taxon>Agaricomycotina</taxon>
        <taxon>Agaricomycetes</taxon>
        <taxon>Russulales</taxon>
        <taxon>Hericiaceae</taxon>
        <taxon>Dentipellis</taxon>
    </lineage>
</organism>
<proteinExistence type="inferred from homology"/>
<keyword evidence="3" id="KW-1185">Reference proteome</keyword>
<evidence type="ECO:0000313" key="2">
    <source>
        <dbReference type="EMBL" id="TFY63937.1"/>
    </source>
</evidence>
<dbReference type="InterPro" id="IPR019405">
    <property type="entry name" value="Lactonase_7-beta_prop"/>
</dbReference>
<dbReference type="EMBL" id="SEOQ01000392">
    <property type="protein sequence ID" value="TFY63937.1"/>
    <property type="molecule type" value="Genomic_DNA"/>
</dbReference>
<reference evidence="2 3" key="1">
    <citation type="submission" date="2019-02" db="EMBL/GenBank/DDBJ databases">
        <title>Genome sequencing of the rare red list fungi Dentipellis fragilis.</title>
        <authorList>
            <person name="Buettner E."/>
            <person name="Kellner H."/>
        </authorList>
    </citation>
    <scope>NUCLEOTIDE SEQUENCE [LARGE SCALE GENOMIC DNA]</scope>
    <source>
        <strain evidence="2 3">DSM 105465</strain>
    </source>
</reference>
<comment type="similarity">
    <text evidence="1">Belongs to the cycloisomerase 2 family.</text>
</comment>
<accession>A0A4Y9YQH4</accession>
<gene>
    <name evidence="2" type="ORF">EVG20_g6120</name>
</gene>
<dbReference type="AlphaFoldDB" id="A0A4Y9YQH4"/>
<evidence type="ECO:0008006" key="4">
    <source>
        <dbReference type="Google" id="ProtNLM"/>
    </source>
</evidence>
<sequence>MVQHILVASYTDAVYTLAFDSSRSSLELVSSTTVGYHPSWITPHPHEPSVVFTGLEQENGRVVVLKYDANGVGTILGEISSGGKDPASLLATDDTLFVANYSSGTLLTTPLLPGAPYVSDARSSLGQLVGTGPNAARQEASHPHQVVFVPEREGILVPDLGADRTWRFKREEGRREWTMVDSVLYGPGDGPRHVVLKDNLLYTLCELTSTLTTHDFPPLPASSLLISRASTLINPPEPLGDMLASEIFIAPQNAAFPEPLLYTSNRNDPSPLGDTLAVFSLEKPTHPKLVSELRTGLKHLRGAALGGEDGRWIIAGGARGGGVKMFERVEGGRNIKEVAQIEIGSPTAFLWL</sequence>
<protein>
    <recommendedName>
        <fullName evidence="4">6-phosphogluconolactonase</fullName>
    </recommendedName>
</protein>
<evidence type="ECO:0000313" key="3">
    <source>
        <dbReference type="Proteomes" id="UP000298327"/>
    </source>
</evidence>
<dbReference type="STRING" id="205917.A0A4Y9YQH4"/>
<dbReference type="OrthoDB" id="9972196at2759"/>
<dbReference type="Pfam" id="PF10282">
    <property type="entry name" value="Lactonase"/>
    <property type="match status" value="1"/>
</dbReference>
<comment type="caution">
    <text evidence="2">The sequence shown here is derived from an EMBL/GenBank/DDBJ whole genome shotgun (WGS) entry which is preliminary data.</text>
</comment>
<name>A0A4Y9YQH4_9AGAM</name>